<dbReference type="InterPro" id="IPR050882">
    <property type="entry name" value="Prepilin_peptidase/N-MTase"/>
</dbReference>
<keyword evidence="2" id="KW-0812">Transmembrane</keyword>
<dbReference type="GO" id="GO:0005886">
    <property type="term" value="C:plasma membrane"/>
    <property type="evidence" value="ECO:0007669"/>
    <property type="project" value="TreeGrafter"/>
</dbReference>
<feature type="transmembrane region" description="Helical" evidence="2">
    <location>
        <begin position="6"/>
        <end position="24"/>
    </location>
</feature>
<evidence type="ECO:0000256" key="1">
    <source>
        <dbReference type="ARBA" id="ARBA00005801"/>
    </source>
</evidence>
<feature type="transmembrane region" description="Helical" evidence="2">
    <location>
        <begin position="133"/>
        <end position="149"/>
    </location>
</feature>
<proteinExistence type="inferred from homology"/>
<dbReference type="Gene3D" id="1.20.120.1220">
    <property type="match status" value="1"/>
</dbReference>
<dbReference type="EMBL" id="SLXV01000011">
    <property type="protein sequence ID" value="TCP69241.1"/>
    <property type="molecule type" value="Genomic_DNA"/>
</dbReference>
<keyword evidence="2" id="KW-1133">Transmembrane helix</keyword>
<dbReference type="GO" id="GO:0004190">
    <property type="term" value="F:aspartic-type endopeptidase activity"/>
    <property type="evidence" value="ECO:0007669"/>
    <property type="project" value="InterPro"/>
</dbReference>
<feature type="transmembrane region" description="Helical" evidence="2">
    <location>
        <begin position="31"/>
        <end position="49"/>
    </location>
</feature>
<dbReference type="PANTHER" id="PTHR30487">
    <property type="entry name" value="TYPE 4 PREPILIN-LIKE PROTEINS LEADER PEPTIDE-PROCESSING ENZYME"/>
    <property type="match status" value="1"/>
</dbReference>
<dbReference type="PANTHER" id="PTHR30487:SF0">
    <property type="entry name" value="PREPILIN LEADER PEPTIDASE_N-METHYLTRANSFERASE-RELATED"/>
    <property type="match status" value="1"/>
</dbReference>
<evidence type="ECO:0000256" key="2">
    <source>
        <dbReference type="SAM" id="Phobius"/>
    </source>
</evidence>
<feature type="domain" description="Prepilin type IV endopeptidase peptidase" evidence="3">
    <location>
        <begin position="13"/>
        <end position="117"/>
    </location>
</feature>
<protein>
    <submittedName>
        <fullName evidence="4">Type IV leader peptidase family protein</fullName>
    </submittedName>
</protein>
<organism evidence="4 5">
    <name type="scientific">Baia soyae</name>
    <dbReference type="NCBI Taxonomy" id="1544746"/>
    <lineage>
        <taxon>Bacteria</taxon>
        <taxon>Bacillati</taxon>
        <taxon>Bacillota</taxon>
        <taxon>Bacilli</taxon>
        <taxon>Bacillales</taxon>
        <taxon>Thermoactinomycetaceae</taxon>
        <taxon>Baia</taxon>
    </lineage>
</organism>
<feature type="transmembrane region" description="Helical" evidence="2">
    <location>
        <begin position="55"/>
        <end position="76"/>
    </location>
</feature>
<dbReference type="InterPro" id="IPR000045">
    <property type="entry name" value="Prepilin_IV_endopep_pep"/>
</dbReference>
<accession>A0A4V2SY91</accession>
<dbReference type="GO" id="GO:0006465">
    <property type="term" value="P:signal peptide processing"/>
    <property type="evidence" value="ECO:0007669"/>
    <property type="project" value="TreeGrafter"/>
</dbReference>
<feature type="transmembrane region" description="Helical" evidence="2">
    <location>
        <begin position="88"/>
        <end position="118"/>
    </location>
</feature>
<sequence>MTLPYLEHALYGILLILLGCATYTDLKKRLIYDRFILIGALAAIGIRAIERPEPWWNYLLTSIITLFILLLIATVTGEQSIGGGDIKLFAMLGLAVGFQTFLVLFFLSHILAGLYFLVRKLISWKETGRKTEIPFAPFITVGLILIYIGKIQ</sequence>
<name>A0A4V2SY91_9BACL</name>
<evidence type="ECO:0000313" key="5">
    <source>
        <dbReference type="Proteomes" id="UP000294746"/>
    </source>
</evidence>
<dbReference type="OrthoDB" id="9789291at2"/>
<comment type="caution">
    <text evidence="4">The sequence shown here is derived from an EMBL/GenBank/DDBJ whole genome shotgun (WGS) entry which is preliminary data.</text>
</comment>
<evidence type="ECO:0000259" key="3">
    <source>
        <dbReference type="Pfam" id="PF01478"/>
    </source>
</evidence>
<dbReference type="RefSeq" id="WP_131848442.1">
    <property type="nucleotide sequence ID" value="NZ_SLXV01000011.1"/>
</dbReference>
<keyword evidence="5" id="KW-1185">Reference proteome</keyword>
<reference evidence="4 5" key="1">
    <citation type="submission" date="2019-03" db="EMBL/GenBank/DDBJ databases">
        <title>Genomic Encyclopedia of Type Strains, Phase IV (KMG-IV): sequencing the most valuable type-strain genomes for metagenomic binning, comparative biology and taxonomic classification.</title>
        <authorList>
            <person name="Goeker M."/>
        </authorList>
    </citation>
    <scope>NUCLEOTIDE SEQUENCE [LARGE SCALE GENOMIC DNA]</scope>
    <source>
        <strain evidence="4 5">DSM 46831</strain>
    </source>
</reference>
<dbReference type="Proteomes" id="UP000294746">
    <property type="component" value="Unassembled WGS sequence"/>
</dbReference>
<comment type="similarity">
    <text evidence="1">Belongs to the peptidase A24 family.</text>
</comment>
<dbReference type="Pfam" id="PF01478">
    <property type="entry name" value="Peptidase_A24"/>
    <property type="match status" value="1"/>
</dbReference>
<gene>
    <name evidence="4" type="ORF">EDD57_11138</name>
</gene>
<dbReference type="AlphaFoldDB" id="A0A4V2SY91"/>
<evidence type="ECO:0000313" key="4">
    <source>
        <dbReference type="EMBL" id="TCP69241.1"/>
    </source>
</evidence>
<keyword evidence="2" id="KW-0472">Membrane</keyword>